<evidence type="ECO:0000313" key="2">
    <source>
        <dbReference type="Proteomes" id="UP000469950"/>
    </source>
</evidence>
<reference evidence="1 2" key="1">
    <citation type="submission" date="2019-10" db="EMBL/GenBank/DDBJ databases">
        <title>Draft genome sequence of Marinobacter hydrocarbonoclasticus NCT7M from the microbiome of the marine copepod.</title>
        <authorList>
            <person name="Nuttall R."/>
            <person name="Sharma G."/>
            <person name="Moisander P."/>
        </authorList>
    </citation>
    <scope>NUCLEOTIDE SEQUENCE [LARGE SCALE GENOMIC DNA]</scope>
    <source>
        <strain evidence="1 2">NCT7M</strain>
    </source>
</reference>
<dbReference type="AlphaFoldDB" id="A0A833N9T6"/>
<evidence type="ECO:0000313" key="1">
    <source>
        <dbReference type="EMBL" id="KAE8546876.1"/>
    </source>
</evidence>
<proteinExistence type="predicted"/>
<gene>
    <name evidence="1" type="ORF">F6453_0556</name>
</gene>
<comment type="caution">
    <text evidence="1">The sequence shown here is derived from an EMBL/GenBank/DDBJ whole genome shotgun (WGS) entry which is preliminary data.</text>
</comment>
<protein>
    <submittedName>
        <fullName evidence="1">Uncharacterized protein</fullName>
    </submittedName>
</protein>
<accession>A0A833N9T6</accession>
<dbReference type="Proteomes" id="UP000469950">
    <property type="component" value="Unassembled WGS sequence"/>
</dbReference>
<sequence>MNHKRFLLICGDYRILFMNCSLHTGRSFLFSEAALAHT</sequence>
<name>A0A833N9T6_MARNT</name>
<organism evidence="1 2">
    <name type="scientific">Marinobacter nauticus</name>
    <name type="common">Marinobacter hydrocarbonoclasticus</name>
    <name type="synonym">Marinobacter aquaeolei</name>
    <dbReference type="NCBI Taxonomy" id="2743"/>
    <lineage>
        <taxon>Bacteria</taxon>
        <taxon>Pseudomonadati</taxon>
        <taxon>Pseudomonadota</taxon>
        <taxon>Gammaproteobacteria</taxon>
        <taxon>Pseudomonadales</taxon>
        <taxon>Marinobacteraceae</taxon>
        <taxon>Marinobacter</taxon>
    </lineage>
</organism>
<dbReference type="EMBL" id="WBMP01000002">
    <property type="protein sequence ID" value="KAE8546876.1"/>
    <property type="molecule type" value="Genomic_DNA"/>
</dbReference>